<keyword evidence="4" id="KW-1185">Reference proteome</keyword>
<dbReference type="RefSeq" id="WP_203734430.1">
    <property type="nucleotide sequence ID" value="NZ_BAAATX010000020.1"/>
</dbReference>
<sequence length="601" mass="58213">MRTSQPSGFRPLRAGVAVAATTAAVLAGLSAPAFAANTAVTATPNTAPIGGGNTVALFGTGAFPALTATVLASRTVASTATCAGTYGTTGTTAVTTRTDDDNASVVLPALAAGTFKVCTYGVASGSTVVTGSPLVATSDTITASVANTRPVLSATSGPAVGGNTITATGAGTYLSAVTGTPAATFSTGACPATYTTTTGNVAATAVKTSTSVATITVPSTLTASTAYNVCLYGGSASNSALVGSGSATYSALPAATVSPKAGSSGVASTITVSAPSTSTFPASPSPLPGVTLTTDACPATYSTAVTQYVGPFAGTVIRINGGKIAVTLPATKIETGVGQSTTAWNVCTYANATSGALILAPATYTVAPALSVSNTISPTAGSAQGGTTVTITGTGFPYPLGNTDILSAKIGGVSLTDVTSTSATTLTGKTGAHAAGQQTVEVTTAAGTAYSSGTPFTYSYGISVSPTTAAPSATVTLDVQGAGFASLTFEDFPSGGSPDDTKAHVLLVDNSWFAPNSYVPDEAYADGGVLGECAGVIKIGDNELICTLDLTVDISAAGLAVPATPAPEGAYQVVVVNAGTGLTSATHSNVSSSSTFTVATY</sequence>
<protein>
    <recommendedName>
        <fullName evidence="2">IPT/TIG domain-containing protein</fullName>
    </recommendedName>
</protein>
<proteinExistence type="predicted"/>
<dbReference type="Pfam" id="PF01833">
    <property type="entry name" value="TIG"/>
    <property type="match status" value="1"/>
</dbReference>
<dbReference type="InterPro" id="IPR014756">
    <property type="entry name" value="Ig_E-set"/>
</dbReference>
<gene>
    <name evidence="3" type="ORF">Adu01nite_79310</name>
</gene>
<dbReference type="InterPro" id="IPR013783">
    <property type="entry name" value="Ig-like_fold"/>
</dbReference>
<evidence type="ECO:0000256" key="1">
    <source>
        <dbReference type="SAM" id="SignalP"/>
    </source>
</evidence>
<feature type="chain" id="PRO_5045752558" description="IPT/TIG domain-containing protein" evidence="1">
    <location>
        <begin position="36"/>
        <end position="601"/>
    </location>
</feature>
<dbReference type="Proteomes" id="UP000637628">
    <property type="component" value="Unassembled WGS sequence"/>
</dbReference>
<dbReference type="EMBL" id="BOML01000064">
    <property type="protein sequence ID" value="GIE06581.1"/>
    <property type="molecule type" value="Genomic_DNA"/>
</dbReference>
<evidence type="ECO:0000313" key="3">
    <source>
        <dbReference type="EMBL" id="GIE06581.1"/>
    </source>
</evidence>
<dbReference type="InterPro" id="IPR002909">
    <property type="entry name" value="IPT_dom"/>
</dbReference>
<evidence type="ECO:0000259" key="2">
    <source>
        <dbReference type="Pfam" id="PF01833"/>
    </source>
</evidence>
<dbReference type="SUPFAM" id="SSF81296">
    <property type="entry name" value="E set domains"/>
    <property type="match status" value="1"/>
</dbReference>
<feature type="domain" description="IPT/TIG" evidence="2">
    <location>
        <begin position="374"/>
        <end position="458"/>
    </location>
</feature>
<evidence type="ECO:0000313" key="4">
    <source>
        <dbReference type="Proteomes" id="UP000637628"/>
    </source>
</evidence>
<comment type="caution">
    <text evidence="3">The sequence shown here is derived from an EMBL/GenBank/DDBJ whole genome shotgun (WGS) entry which is preliminary data.</text>
</comment>
<feature type="signal peptide" evidence="1">
    <location>
        <begin position="1"/>
        <end position="35"/>
    </location>
</feature>
<dbReference type="Gene3D" id="2.60.40.10">
    <property type="entry name" value="Immunoglobulins"/>
    <property type="match status" value="1"/>
</dbReference>
<organism evidence="3 4">
    <name type="scientific">Paractinoplanes durhamensis</name>
    <dbReference type="NCBI Taxonomy" id="113563"/>
    <lineage>
        <taxon>Bacteria</taxon>
        <taxon>Bacillati</taxon>
        <taxon>Actinomycetota</taxon>
        <taxon>Actinomycetes</taxon>
        <taxon>Micromonosporales</taxon>
        <taxon>Micromonosporaceae</taxon>
        <taxon>Paractinoplanes</taxon>
    </lineage>
</organism>
<reference evidence="3 4" key="1">
    <citation type="submission" date="2021-01" db="EMBL/GenBank/DDBJ databases">
        <title>Whole genome shotgun sequence of Actinoplanes durhamensis NBRC 14914.</title>
        <authorList>
            <person name="Komaki H."/>
            <person name="Tamura T."/>
        </authorList>
    </citation>
    <scope>NUCLEOTIDE SEQUENCE [LARGE SCALE GENOMIC DNA]</scope>
    <source>
        <strain evidence="3 4">NBRC 14914</strain>
    </source>
</reference>
<name>A0ABQ3Z9S7_9ACTN</name>
<accession>A0ABQ3Z9S7</accession>
<keyword evidence="1" id="KW-0732">Signal</keyword>